<evidence type="ECO:0000256" key="3">
    <source>
        <dbReference type="ARBA" id="ARBA00023239"/>
    </source>
</evidence>
<dbReference type="PANTHER" id="PTHR42738">
    <property type="entry name" value="HYDROXYMETHYLGLUTARYL-COA LYASE"/>
    <property type="match status" value="1"/>
</dbReference>
<dbReference type="RefSeq" id="WP_012828693.1">
    <property type="nucleotide sequence ID" value="NC_013440.1"/>
</dbReference>
<dbReference type="Pfam" id="PF00682">
    <property type="entry name" value="HMGL-like"/>
    <property type="match status" value="1"/>
</dbReference>
<proteinExistence type="inferred from homology"/>
<evidence type="ECO:0000313" key="6">
    <source>
        <dbReference type="Proteomes" id="UP000001880"/>
    </source>
</evidence>
<dbReference type="InterPro" id="IPR013785">
    <property type="entry name" value="Aldolase_TIM"/>
</dbReference>
<organism evidence="5 6">
    <name type="scientific">Haliangium ochraceum (strain DSM 14365 / JCM 11303 / SMP-2)</name>
    <dbReference type="NCBI Taxonomy" id="502025"/>
    <lineage>
        <taxon>Bacteria</taxon>
        <taxon>Pseudomonadati</taxon>
        <taxon>Myxococcota</taxon>
        <taxon>Polyangia</taxon>
        <taxon>Haliangiales</taxon>
        <taxon>Kofleriaceae</taxon>
        <taxon>Haliangium</taxon>
    </lineage>
</organism>
<keyword evidence="5" id="KW-0808">Transferase</keyword>
<dbReference type="NCBIfam" id="NF004283">
    <property type="entry name" value="PRK05692.1"/>
    <property type="match status" value="1"/>
</dbReference>
<keyword evidence="2" id="KW-0479">Metal-binding</keyword>
<evidence type="ECO:0000256" key="2">
    <source>
        <dbReference type="ARBA" id="ARBA00022723"/>
    </source>
</evidence>
<dbReference type="STRING" id="502025.Hoch_3592"/>
<feature type="domain" description="Pyruvate carboxyltransferase" evidence="4">
    <location>
        <begin position="10"/>
        <end position="277"/>
    </location>
</feature>
<dbReference type="EMBL" id="CP001804">
    <property type="protein sequence ID" value="ACY16094.1"/>
    <property type="molecule type" value="Genomic_DNA"/>
</dbReference>
<dbReference type="GO" id="GO:0004419">
    <property type="term" value="F:hydroxymethylglutaryl-CoA lyase activity"/>
    <property type="evidence" value="ECO:0007669"/>
    <property type="project" value="TreeGrafter"/>
</dbReference>
<dbReference type="InterPro" id="IPR043594">
    <property type="entry name" value="HMGL"/>
</dbReference>
<dbReference type="PROSITE" id="PS50991">
    <property type="entry name" value="PYR_CT"/>
    <property type="match status" value="1"/>
</dbReference>
<dbReference type="SUPFAM" id="SSF51569">
    <property type="entry name" value="Aldolase"/>
    <property type="match status" value="1"/>
</dbReference>
<dbReference type="FunFam" id="3.20.20.70:FF:000071">
    <property type="entry name" value="Hydroxymethylglutaryl-CoA lyase"/>
    <property type="match status" value="1"/>
</dbReference>
<evidence type="ECO:0000313" key="5">
    <source>
        <dbReference type="EMBL" id="ACY16094.1"/>
    </source>
</evidence>
<reference evidence="5 6" key="1">
    <citation type="journal article" date="2010" name="Stand. Genomic Sci.">
        <title>Complete genome sequence of Haliangium ochraceum type strain (SMP-2).</title>
        <authorList>
            <consortium name="US DOE Joint Genome Institute (JGI-PGF)"/>
            <person name="Ivanova N."/>
            <person name="Daum C."/>
            <person name="Lang E."/>
            <person name="Abt B."/>
            <person name="Kopitz M."/>
            <person name="Saunders E."/>
            <person name="Lapidus A."/>
            <person name="Lucas S."/>
            <person name="Glavina Del Rio T."/>
            <person name="Nolan M."/>
            <person name="Tice H."/>
            <person name="Copeland A."/>
            <person name="Cheng J.F."/>
            <person name="Chen F."/>
            <person name="Bruce D."/>
            <person name="Goodwin L."/>
            <person name="Pitluck S."/>
            <person name="Mavromatis K."/>
            <person name="Pati A."/>
            <person name="Mikhailova N."/>
            <person name="Chen A."/>
            <person name="Palaniappan K."/>
            <person name="Land M."/>
            <person name="Hauser L."/>
            <person name="Chang Y.J."/>
            <person name="Jeffries C.D."/>
            <person name="Detter J.C."/>
            <person name="Brettin T."/>
            <person name="Rohde M."/>
            <person name="Goker M."/>
            <person name="Bristow J."/>
            <person name="Markowitz V."/>
            <person name="Eisen J.A."/>
            <person name="Hugenholtz P."/>
            <person name="Kyrpides N.C."/>
            <person name="Klenk H.P."/>
        </authorList>
    </citation>
    <scope>NUCLEOTIDE SEQUENCE [LARGE SCALE GENOMIC DNA]</scope>
    <source>
        <strain evidence="6">DSM 14365 / CIP 107738 / JCM 11303 / AJ 13395 / SMP-2</strain>
    </source>
</reference>
<keyword evidence="5" id="KW-0670">Pyruvate</keyword>
<dbReference type="AlphaFoldDB" id="D0LX52"/>
<dbReference type="Proteomes" id="UP000001880">
    <property type="component" value="Chromosome"/>
</dbReference>
<name>D0LX52_HALO1</name>
<gene>
    <name evidence="5" type="ordered locus">Hoch_3592</name>
</gene>
<dbReference type="GO" id="GO:0006552">
    <property type="term" value="P:L-leucine catabolic process"/>
    <property type="evidence" value="ECO:0007669"/>
    <property type="project" value="TreeGrafter"/>
</dbReference>
<dbReference type="PANTHER" id="PTHR42738:SF7">
    <property type="entry name" value="HYDROXYMETHYLGLUTARYL-COA LYASE"/>
    <property type="match status" value="1"/>
</dbReference>
<comment type="similarity">
    <text evidence="1">Belongs to the HMG-CoA lyase family.</text>
</comment>
<dbReference type="KEGG" id="hoh:Hoch_3592"/>
<keyword evidence="6" id="KW-1185">Reference proteome</keyword>
<dbReference type="GO" id="GO:0046951">
    <property type="term" value="P:ketone body biosynthetic process"/>
    <property type="evidence" value="ECO:0007669"/>
    <property type="project" value="TreeGrafter"/>
</dbReference>
<dbReference type="InterPro" id="IPR000891">
    <property type="entry name" value="PYR_CT"/>
</dbReference>
<keyword evidence="3" id="KW-0456">Lyase</keyword>
<evidence type="ECO:0000259" key="4">
    <source>
        <dbReference type="PROSITE" id="PS50991"/>
    </source>
</evidence>
<dbReference type="Gene3D" id="3.20.20.70">
    <property type="entry name" value="Aldolase class I"/>
    <property type="match status" value="1"/>
</dbReference>
<sequence>MMFDSLPRQITIYEVGPRDGLQNEARQVPTADKVAFIDALSASGLQHIEITSFVSPKWIPQLADAADVARRVARPEGVALSALVPNRRGLDRAMEVGMREIAVFMSASETHNKKNINKTMAETLAAFELVIGPAREAGMRVRAYVSTVFGCPYEGEVDPAVAVWLCTTMREMGVYQVSLGDTIGVANPAQVERVLDLVLAEVPSEEVAVHFHDTQGTALANCLVAVAKGITTIDAAVGGLGGCPYAPGASGNLATEDLVAMLHGMGLETGVDLDKLVVASRLAESFVGHDLPSKYLKAHLGKQARHRRRVEKRS</sequence>
<dbReference type="eggNOG" id="COG0119">
    <property type="taxonomic scope" value="Bacteria"/>
</dbReference>
<dbReference type="HOGENOM" id="CLU_022138_3_2_7"/>
<dbReference type="GO" id="GO:0016740">
    <property type="term" value="F:transferase activity"/>
    <property type="evidence" value="ECO:0007669"/>
    <property type="project" value="UniProtKB-KW"/>
</dbReference>
<protein>
    <submittedName>
        <fullName evidence="5">Pyruvate carboxyltransferase</fullName>
    </submittedName>
</protein>
<dbReference type="CDD" id="cd07938">
    <property type="entry name" value="DRE_TIM_HMGL"/>
    <property type="match status" value="1"/>
</dbReference>
<dbReference type="GO" id="GO:0046872">
    <property type="term" value="F:metal ion binding"/>
    <property type="evidence" value="ECO:0007669"/>
    <property type="project" value="UniProtKB-KW"/>
</dbReference>
<accession>D0LX52</accession>
<evidence type="ECO:0000256" key="1">
    <source>
        <dbReference type="ARBA" id="ARBA00009405"/>
    </source>
</evidence>